<dbReference type="AlphaFoldDB" id="A0A812UW25"/>
<organism evidence="1 2">
    <name type="scientific">Symbiodinium natans</name>
    <dbReference type="NCBI Taxonomy" id="878477"/>
    <lineage>
        <taxon>Eukaryota</taxon>
        <taxon>Sar</taxon>
        <taxon>Alveolata</taxon>
        <taxon>Dinophyceae</taxon>
        <taxon>Suessiales</taxon>
        <taxon>Symbiodiniaceae</taxon>
        <taxon>Symbiodinium</taxon>
    </lineage>
</organism>
<evidence type="ECO:0000313" key="1">
    <source>
        <dbReference type="EMBL" id="CAE7582362.1"/>
    </source>
</evidence>
<gene>
    <name evidence="1" type="ORF">SNAT2548_LOCUS33220</name>
</gene>
<dbReference type="EMBL" id="CAJNDS010002746">
    <property type="protein sequence ID" value="CAE7582362.1"/>
    <property type="molecule type" value="Genomic_DNA"/>
</dbReference>
<reference evidence="1" key="1">
    <citation type="submission" date="2021-02" db="EMBL/GenBank/DDBJ databases">
        <authorList>
            <person name="Dougan E. K."/>
            <person name="Rhodes N."/>
            <person name="Thang M."/>
            <person name="Chan C."/>
        </authorList>
    </citation>
    <scope>NUCLEOTIDE SEQUENCE</scope>
</reference>
<name>A0A812UW25_9DINO</name>
<protein>
    <recommendedName>
        <fullName evidence="3">NAD(P)(+)--arginine ADP-ribosyltransferase</fullName>
    </recommendedName>
</protein>
<keyword evidence="2" id="KW-1185">Reference proteome</keyword>
<evidence type="ECO:0000313" key="2">
    <source>
        <dbReference type="Proteomes" id="UP000604046"/>
    </source>
</evidence>
<comment type="caution">
    <text evidence="1">The sequence shown here is derived from an EMBL/GenBank/DDBJ whole genome shotgun (WGS) entry which is preliminary data.</text>
</comment>
<accession>A0A812UW25</accession>
<dbReference type="Gene3D" id="3.90.176.10">
    <property type="entry name" value="Toxin ADP-ribosyltransferase, Chain A, domain 1"/>
    <property type="match status" value="1"/>
</dbReference>
<dbReference type="Proteomes" id="UP000604046">
    <property type="component" value="Unassembled WGS sequence"/>
</dbReference>
<proteinExistence type="predicted"/>
<sequence length="190" mass="20863">MKPGKKLIWFEPKSSSRNFEVMHQGHFCGLDGPRAAFAVHSPLPGFRIDRFSAYGTGEEEVLFPPLTVLEVVDSQKWNQEKKQGFPDDVVLKQVESKILNLELFPGFAQVAAPVAATTAMSSVVPAAAEPTQNGPSPAHAQLARAWRQTGRRRLFSRSTSGPVTDVATPQSASWRIILHRPPSCSRSRTS</sequence>
<evidence type="ECO:0008006" key="3">
    <source>
        <dbReference type="Google" id="ProtNLM"/>
    </source>
</evidence>